<feature type="chain" id="PRO_5041445630" description="Ubiquitin-like domain-containing protein" evidence="3">
    <location>
        <begin position="24"/>
        <end position="406"/>
    </location>
</feature>
<dbReference type="SUPFAM" id="SSF54236">
    <property type="entry name" value="Ubiquitin-like"/>
    <property type="match status" value="1"/>
</dbReference>
<evidence type="ECO:0000313" key="4">
    <source>
        <dbReference type="EMBL" id="KAJ3832704.1"/>
    </source>
</evidence>
<evidence type="ECO:0000256" key="2">
    <source>
        <dbReference type="SAM" id="Phobius"/>
    </source>
</evidence>
<protein>
    <recommendedName>
        <fullName evidence="6">Ubiquitin-like domain-containing protein</fullName>
    </recommendedName>
</protein>
<keyword evidence="2" id="KW-1133">Transmembrane helix</keyword>
<keyword evidence="3" id="KW-0732">Signal</keyword>
<organism evidence="4 5">
    <name type="scientific">Lentinula raphanica</name>
    <dbReference type="NCBI Taxonomy" id="153919"/>
    <lineage>
        <taxon>Eukaryota</taxon>
        <taxon>Fungi</taxon>
        <taxon>Dikarya</taxon>
        <taxon>Basidiomycota</taxon>
        <taxon>Agaricomycotina</taxon>
        <taxon>Agaricomycetes</taxon>
        <taxon>Agaricomycetidae</taxon>
        <taxon>Agaricales</taxon>
        <taxon>Marasmiineae</taxon>
        <taxon>Omphalotaceae</taxon>
        <taxon>Lentinula</taxon>
    </lineage>
</organism>
<comment type="caution">
    <text evidence="4">The sequence shown here is derived from an EMBL/GenBank/DDBJ whole genome shotgun (WGS) entry which is preliminary data.</text>
</comment>
<feature type="transmembrane region" description="Helical" evidence="2">
    <location>
        <begin position="47"/>
        <end position="70"/>
    </location>
</feature>
<feature type="region of interest" description="Disordered" evidence="1">
    <location>
        <begin position="192"/>
        <end position="252"/>
    </location>
</feature>
<evidence type="ECO:0000256" key="1">
    <source>
        <dbReference type="SAM" id="MobiDB-lite"/>
    </source>
</evidence>
<name>A0AA38NXZ9_9AGAR</name>
<feature type="compositionally biased region" description="Polar residues" evidence="1">
    <location>
        <begin position="234"/>
        <end position="252"/>
    </location>
</feature>
<dbReference type="Proteomes" id="UP001163846">
    <property type="component" value="Unassembled WGS sequence"/>
</dbReference>
<dbReference type="EMBL" id="MU806877">
    <property type="protein sequence ID" value="KAJ3832704.1"/>
    <property type="molecule type" value="Genomic_DNA"/>
</dbReference>
<keyword evidence="5" id="KW-1185">Reference proteome</keyword>
<evidence type="ECO:0000313" key="5">
    <source>
        <dbReference type="Proteomes" id="UP001163846"/>
    </source>
</evidence>
<evidence type="ECO:0000256" key="3">
    <source>
        <dbReference type="SAM" id="SignalP"/>
    </source>
</evidence>
<reference evidence="4" key="1">
    <citation type="submission" date="2022-08" db="EMBL/GenBank/DDBJ databases">
        <authorList>
            <consortium name="DOE Joint Genome Institute"/>
            <person name="Min B."/>
            <person name="Riley R."/>
            <person name="Sierra-Patev S."/>
            <person name="Naranjo-Ortiz M."/>
            <person name="Looney B."/>
            <person name="Konkel Z."/>
            <person name="Slot J.C."/>
            <person name="Sakamoto Y."/>
            <person name="Steenwyk J.L."/>
            <person name="Rokas A."/>
            <person name="Carro J."/>
            <person name="Camarero S."/>
            <person name="Ferreira P."/>
            <person name="Molpeceres G."/>
            <person name="Ruiz-Duenas F.J."/>
            <person name="Serrano A."/>
            <person name="Henrissat B."/>
            <person name="Drula E."/>
            <person name="Hughes K.W."/>
            <person name="Mata J.L."/>
            <person name="Ishikawa N.K."/>
            <person name="Vargas-Isla R."/>
            <person name="Ushijima S."/>
            <person name="Smith C.A."/>
            <person name="Ahrendt S."/>
            <person name="Andreopoulos W."/>
            <person name="He G."/>
            <person name="Labutti K."/>
            <person name="Lipzen A."/>
            <person name="Ng V."/>
            <person name="Sandor L."/>
            <person name="Barry K."/>
            <person name="Martinez A.T."/>
            <person name="Xiao Y."/>
            <person name="Gibbons J.G."/>
            <person name="Terashima K."/>
            <person name="Hibbett D.S."/>
            <person name="Grigoriev I.V."/>
        </authorList>
    </citation>
    <scope>NUCLEOTIDE SEQUENCE</scope>
    <source>
        <strain evidence="4">TFB9207</strain>
    </source>
</reference>
<feature type="compositionally biased region" description="Basic and acidic residues" evidence="1">
    <location>
        <begin position="389"/>
        <end position="398"/>
    </location>
</feature>
<gene>
    <name evidence="4" type="ORF">F5878DRAFT_646546</name>
</gene>
<dbReference type="InterPro" id="IPR029071">
    <property type="entry name" value="Ubiquitin-like_domsf"/>
</dbReference>
<sequence>MSSLWFTCMFLLSIWPLPFLVIAIHHVPSLFNENLRFLLRTIGVHGSAIGLVVIYGYMVGTEMALVQAFYPSIVKLHQVIPFTSFRYHRSHISHMRIDRFERLLTQPLFTVFVEGATTTIPILVLPSTTVTEIKEYLIALKALPSDFWYRKAGYLVIPRRFKPLLGNETLQSLGLGPLSMIQLRFNMRGGAQDDGIGKRKRKDAKFQAALQAEHESNSPRQQQRKAKPKIRGGKSSNSGRQKFNEESTSQSIPSLVQQIARLTRSLPDSLPTGLSDGKIAVSLDTDAESAWATFNKFFDRAFGEDTRDSSGRLRYLTRGTYGMDFVNRYLSSVVDDHLSDADFPHDLAIGKLIRLRNELRYLAGNNTTSTTSNQDVLDSGNSEDDEDYIDRPHRDRSSSAEVAQDT</sequence>
<feature type="region of interest" description="Disordered" evidence="1">
    <location>
        <begin position="365"/>
        <end position="406"/>
    </location>
</feature>
<feature type="compositionally biased region" description="Basic residues" evidence="1">
    <location>
        <begin position="222"/>
        <end position="232"/>
    </location>
</feature>
<keyword evidence="2" id="KW-0472">Membrane</keyword>
<feature type="compositionally biased region" description="Polar residues" evidence="1">
    <location>
        <begin position="365"/>
        <end position="380"/>
    </location>
</feature>
<proteinExistence type="predicted"/>
<accession>A0AA38NXZ9</accession>
<feature type="non-terminal residue" evidence="4">
    <location>
        <position position="1"/>
    </location>
</feature>
<evidence type="ECO:0008006" key="6">
    <source>
        <dbReference type="Google" id="ProtNLM"/>
    </source>
</evidence>
<feature type="signal peptide" evidence="3">
    <location>
        <begin position="1"/>
        <end position="23"/>
    </location>
</feature>
<dbReference type="AlphaFoldDB" id="A0AA38NXZ9"/>
<keyword evidence="2" id="KW-0812">Transmembrane</keyword>